<reference evidence="10" key="1">
    <citation type="submission" date="2016-10" db="EMBL/GenBank/DDBJ databases">
        <authorList>
            <person name="Varghese N."/>
            <person name="Submissions S."/>
        </authorList>
    </citation>
    <scope>NUCLEOTIDE SEQUENCE [LARGE SCALE GENOMIC DNA]</scope>
    <source>
        <strain evidence="10">DSM 10146</strain>
    </source>
</reference>
<dbReference type="InterPro" id="IPR036291">
    <property type="entry name" value="NAD(P)-bd_dom_sf"/>
</dbReference>
<dbReference type="OrthoDB" id="5295340at2"/>
<dbReference type="EMBL" id="FNAV01000001">
    <property type="protein sequence ID" value="SDE17646.1"/>
    <property type="molecule type" value="Genomic_DNA"/>
</dbReference>
<dbReference type="GO" id="GO:0008270">
    <property type="term" value="F:zinc ion binding"/>
    <property type="evidence" value="ECO:0007669"/>
    <property type="project" value="InterPro"/>
</dbReference>
<evidence type="ECO:0000256" key="3">
    <source>
        <dbReference type="ARBA" id="ARBA00013190"/>
    </source>
</evidence>
<gene>
    <name evidence="9" type="ORF">SAMN04488105_101343</name>
</gene>
<organism evidence="9 10">
    <name type="scientific">Salipiger thiooxidans</name>
    <dbReference type="NCBI Taxonomy" id="282683"/>
    <lineage>
        <taxon>Bacteria</taxon>
        <taxon>Pseudomonadati</taxon>
        <taxon>Pseudomonadota</taxon>
        <taxon>Alphaproteobacteria</taxon>
        <taxon>Rhodobacterales</taxon>
        <taxon>Roseobacteraceae</taxon>
        <taxon>Salipiger</taxon>
    </lineage>
</organism>
<accession>A0A1G7AUM0</accession>
<evidence type="ECO:0000256" key="6">
    <source>
        <dbReference type="ARBA" id="ARBA00023002"/>
    </source>
</evidence>
<evidence type="ECO:0000259" key="8">
    <source>
        <dbReference type="SMART" id="SM00829"/>
    </source>
</evidence>
<dbReference type="InterPro" id="IPR013154">
    <property type="entry name" value="ADH-like_N"/>
</dbReference>
<evidence type="ECO:0000313" key="9">
    <source>
        <dbReference type="EMBL" id="SDE17646.1"/>
    </source>
</evidence>
<evidence type="ECO:0000256" key="5">
    <source>
        <dbReference type="ARBA" id="ARBA00022833"/>
    </source>
</evidence>
<dbReference type="STRING" id="282683.SAMN04488105_101343"/>
<protein>
    <recommendedName>
        <fullName evidence="3">alcohol dehydrogenase</fullName>
        <ecNumber evidence="3">1.1.1.1</ecNumber>
    </recommendedName>
</protein>
<dbReference type="GO" id="GO:0004022">
    <property type="term" value="F:alcohol dehydrogenase (NAD+) activity"/>
    <property type="evidence" value="ECO:0007669"/>
    <property type="project" value="UniProtKB-EC"/>
</dbReference>
<sequence length="347" mass="36779">MKAARLYEYDPAMNVQLKIETVAPPTITAPDEVIVKVGAAGLCRTDLHIIEGVWKNIMDVEGSLLPYTMGHENAGWVEDVGSAVTSVKPGDAVICHPFNACGICLSCRYGHDMYCDHGKFPGLGLDGGFAEYFKTNERSIIKLNTGITPLSVAPMADAGITAYRAAKKAAKLLHPGGYCVLLGIGGLGHIALQVLKHTCGARVIAVDQEPGAQQLAKELGADIVIAGGANLVEEVKALTGGGAHVAIDFVGEHGTENLCWKLLRQGGELIMVGYGGTVEVPTLELVANEIKIGGSLVGDFVELVELMEMNADGKVKMHQTEYSLDNINLAISDFKARKFTGRGVIVP</sequence>
<dbReference type="InterPro" id="IPR013149">
    <property type="entry name" value="ADH-like_C"/>
</dbReference>
<dbReference type="SMART" id="SM00829">
    <property type="entry name" value="PKS_ER"/>
    <property type="match status" value="1"/>
</dbReference>
<dbReference type="PANTHER" id="PTHR42940">
    <property type="entry name" value="ALCOHOL DEHYDROGENASE 1-RELATED"/>
    <property type="match status" value="1"/>
</dbReference>
<dbReference type="InterPro" id="IPR011032">
    <property type="entry name" value="GroES-like_sf"/>
</dbReference>
<evidence type="ECO:0000256" key="7">
    <source>
        <dbReference type="RuleBase" id="RU361277"/>
    </source>
</evidence>
<keyword evidence="5 7" id="KW-0862">Zinc</keyword>
<dbReference type="AlphaFoldDB" id="A0A1G7AUM0"/>
<dbReference type="PANTHER" id="PTHR42940:SF8">
    <property type="entry name" value="VACUOLAR PROTEIN SORTING-ASSOCIATED PROTEIN 11"/>
    <property type="match status" value="1"/>
</dbReference>
<dbReference type="RefSeq" id="WP_089954606.1">
    <property type="nucleotide sequence ID" value="NZ_FNAV01000001.1"/>
</dbReference>
<proteinExistence type="inferred from homology"/>
<keyword evidence="10" id="KW-1185">Reference proteome</keyword>
<dbReference type="Pfam" id="PF00107">
    <property type="entry name" value="ADH_zinc_N"/>
    <property type="match status" value="1"/>
</dbReference>
<dbReference type="Pfam" id="PF08240">
    <property type="entry name" value="ADH_N"/>
    <property type="match status" value="1"/>
</dbReference>
<keyword evidence="6" id="KW-0560">Oxidoreductase</keyword>
<dbReference type="Gene3D" id="3.40.50.720">
    <property type="entry name" value="NAD(P)-binding Rossmann-like Domain"/>
    <property type="match status" value="1"/>
</dbReference>
<dbReference type="InterPro" id="IPR020843">
    <property type="entry name" value="ER"/>
</dbReference>
<feature type="domain" description="Enoyl reductase (ER)" evidence="8">
    <location>
        <begin position="12"/>
        <end position="345"/>
    </location>
</feature>
<evidence type="ECO:0000256" key="2">
    <source>
        <dbReference type="ARBA" id="ARBA00008072"/>
    </source>
</evidence>
<dbReference type="EC" id="1.1.1.1" evidence="3"/>
<dbReference type="InterPro" id="IPR002328">
    <property type="entry name" value="ADH_Zn_CS"/>
</dbReference>
<comment type="similarity">
    <text evidence="2 7">Belongs to the zinc-containing alcohol dehydrogenase family.</text>
</comment>
<dbReference type="SUPFAM" id="SSF51735">
    <property type="entry name" value="NAD(P)-binding Rossmann-fold domains"/>
    <property type="match status" value="1"/>
</dbReference>
<dbReference type="SUPFAM" id="SSF50129">
    <property type="entry name" value="GroES-like"/>
    <property type="match status" value="1"/>
</dbReference>
<name>A0A1G7AUM0_9RHOB</name>
<keyword evidence="4 7" id="KW-0479">Metal-binding</keyword>
<evidence type="ECO:0000256" key="1">
    <source>
        <dbReference type="ARBA" id="ARBA00001947"/>
    </source>
</evidence>
<evidence type="ECO:0000313" key="10">
    <source>
        <dbReference type="Proteomes" id="UP000198994"/>
    </source>
</evidence>
<dbReference type="CDD" id="cd05284">
    <property type="entry name" value="arabinose_DH_like"/>
    <property type="match status" value="1"/>
</dbReference>
<evidence type="ECO:0000256" key="4">
    <source>
        <dbReference type="ARBA" id="ARBA00022723"/>
    </source>
</evidence>
<dbReference type="PROSITE" id="PS00059">
    <property type="entry name" value="ADH_ZINC"/>
    <property type="match status" value="1"/>
</dbReference>
<comment type="cofactor">
    <cofactor evidence="1 7">
        <name>Zn(2+)</name>
        <dbReference type="ChEBI" id="CHEBI:29105"/>
    </cofactor>
</comment>
<dbReference type="Proteomes" id="UP000198994">
    <property type="component" value="Unassembled WGS sequence"/>
</dbReference>
<dbReference type="Gene3D" id="3.90.180.10">
    <property type="entry name" value="Medium-chain alcohol dehydrogenases, catalytic domain"/>
    <property type="match status" value="1"/>
</dbReference>